<keyword evidence="13" id="KW-1185">Reference proteome</keyword>
<evidence type="ECO:0000256" key="2">
    <source>
        <dbReference type="ARBA" id="ARBA00021549"/>
    </source>
</evidence>
<feature type="domain" description="General secretion pathway GspH" evidence="11">
    <location>
        <begin position="41"/>
        <end position="148"/>
    </location>
</feature>
<dbReference type="InterPro" id="IPR022346">
    <property type="entry name" value="T2SS_GspH"/>
</dbReference>
<dbReference type="InterPro" id="IPR045584">
    <property type="entry name" value="Pilin-like"/>
</dbReference>
<keyword evidence="7" id="KW-1133">Transmembrane helix</keyword>
<evidence type="ECO:0000256" key="10">
    <source>
        <dbReference type="ARBA" id="ARBA00030775"/>
    </source>
</evidence>
<evidence type="ECO:0000313" key="12">
    <source>
        <dbReference type="EMBL" id="QSI75637.1"/>
    </source>
</evidence>
<evidence type="ECO:0000256" key="6">
    <source>
        <dbReference type="ARBA" id="ARBA00022692"/>
    </source>
</evidence>
<evidence type="ECO:0000256" key="7">
    <source>
        <dbReference type="ARBA" id="ARBA00022989"/>
    </source>
</evidence>
<dbReference type="PROSITE" id="PS00409">
    <property type="entry name" value="PROKAR_NTER_METHYL"/>
    <property type="match status" value="1"/>
</dbReference>
<dbReference type="Pfam" id="PF07963">
    <property type="entry name" value="N_methyl"/>
    <property type="match status" value="1"/>
</dbReference>
<comment type="similarity">
    <text evidence="9">Belongs to the GSP H family.</text>
</comment>
<organism evidence="12 13">
    <name type="scientific">Niveibacterium microcysteis</name>
    <dbReference type="NCBI Taxonomy" id="2811415"/>
    <lineage>
        <taxon>Bacteria</taxon>
        <taxon>Pseudomonadati</taxon>
        <taxon>Pseudomonadota</taxon>
        <taxon>Betaproteobacteria</taxon>
        <taxon>Rhodocyclales</taxon>
        <taxon>Rhodocyclaceae</taxon>
        <taxon>Niveibacterium</taxon>
    </lineage>
</organism>
<reference evidence="12 13" key="1">
    <citation type="submission" date="2021-02" db="EMBL/GenBank/DDBJ databases">
        <title>Niveibacterium changnyeongensis HC41.</title>
        <authorList>
            <person name="Kang M."/>
        </authorList>
    </citation>
    <scope>NUCLEOTIDE SEQUENCE [LARGE SCALE GENOMIC DNA]</scope>
    <source>
        <strain evidence="12 13">HC41</strain>
    </source>
</reference>
<keyword evidence="4" id="KW-0488">Methylation</keyword>
<dbReference type="InterPro" id="IPR012902">
    <property type="entry name" value="N_methyl_site"/>
</dbReference>
<evidence type="ECO:0000256" key="9">
    <source>
        <dbReference type="ARBA" id="ARBA00025772"/>
    </source>
</evidence>
<dbReference type="Proteomes" id="UP000663570">
    <property type="component" value="Chromosome"/>
</dbReference>
<dbReference type="SUPFAM" id="SSF54523">
    <property type="entry name" value="Pili subunits"/>
    <property type="match status" value="1"/>
</dbReference>
<evidence type="ECO:0000259" key="11">
    <source>
        <dbReference type="Pfam" id="PF12019"/>
    </source>
</evidence>
<keyword evidence="5" id="KW-0997">Cell inner membrane</keyword>
<proteinExistence type="inferred from homology"/>
<protein>
    <recommendedName>
        <fullName evidence="2">Type II secretion system protein H</fullName>
    </recommendedName>
    <alternativeName>
        <fullName evidence="10">General secretion pathway protein H</fullName>
    </alternativeName>
</protein>
<accession>A0ABX7M1I8</accession>
<evidence type="ECO:0000256" key="1">
    <source>
        <dbReference type="ARBA" id="ARBA00004377"/>
    </source>
</evidence>
<keyword evidence="6" id="KW-0812">Transmembrane</keyword>
<keyword evidence="8" id="KW-0472">Membrane</keyword>
<evidence type="ECO:0000256" key="5">
    <source>
        <dbReference type="ARBA" id="ARBA00022519"/>
    </source>
</evidence>
<name>A0ABX7M1I8_9RHOO</name>
<keyword evidence="3" id="KW-1003">Cell membrane</keyword>
<evidence type="ECO:0000313" key="13">
    <source>
        <dbReference type="Proteomes" id="UP000663570"/>
    </source>
</evidence>
<evidence type="ECO:0000256" key="8">
    <source>
        <dbReference type="ARBA" id="ARBA00023136"/>
    </source>
</evidence>
<dbReference type="EMBL" id="CP071060">
    <property type="protein sequence ID" value="QSI75637.1"/>
    <property type="molecule type" value="Genomic_DNA"/>
</dbReference>
<sequence length="168" mass="17574">MAQKGFTLVELMITVTILGILLALAAPSFSDVLARQRIAGAASDLSSDLMLARIEASRRGGRVSLCPSADGVACGAVGDWSRGWIVFSDPDGDGVIAAATDIVRTRRIESPQIRIAVTGAPLSTTFQMTGRLNVARQWTVCVSGRLGRVLDARLTGVVTAYPTAAACV</sequence>
<dbReference type="RefSeq" id="WP_206253402.1">
    <property type="nucleotide sequence ID" value="NZ_CP071060.1"/>
</dbReference>
<dbReference type="NCBIfam" id="TIGR02532">
    <property type="entry name" value="IV_pilin_GFxxxE"/>
    <property type="match status" value="1"/>
</dbReference>
<gene>
    <name evidence="12" type="ORF">JY500_14185</name>
</gene>
<comment type="subcellular location">
    <subcellularLocation>
        <location evidence="1">Cell inner membrane</location>
        <topology evidence="1">Single-pass membrane protein</topology>
    </subcellularLocation>
</comment>
<evidence type="ECO:0000256" key="3">
    <source>
        <dbReference type="ARBA" id="ARBA00022475"/>
    </source>
</evidence>
<dbReference type="Gene3D" id="3.55.40.10">
    <property type="entry name" value="minor pseudopilin epsh domain"/>
    <property type="match status" value="1"/>
</dbReference>
<evidence type="ECO:0000256" key="4">
    <source>
        <dbReference type="ARBA" id="ARBA00022481"/>
    </source>
</evidence>
<dbReference type="Pfam" id="PF12019">
    <property type="entry name" value="GspH"/>
    <property type="match status" value="1"/>
</dbReference>